<dbReference type="EMBL" id="SRLO01000800">
    <property type="protein sequence ID" value="TNN46244.1"/>
    <property type="molecule type" value="Genomic_DNA"/>
</dbReference>
<protein>
    <submittedName>
        <fullName evidence="1">Uncharacterized protein</fullName>
    </submittedName>
</protein>
<gene>
    <name evidence="1" type="ORF">EYF80_043557</name>
</gene>
<sequence>MEFRDSSRKEGMILSELGGHQWNCQHAISSRRIADVQTECPATESSYQSLILENQDIHLVSRYDDAQSTSSDAQEHFKCRGPKDRLRRTTGTQWRLSAYREVPDKLSVF</sequence>
<evidence type="ECO:0000313" key="1">
    <source>
        <dbReference type="EMBL" id="TNN46244.1"/>
    </source>
</evidence>
<comment type="caution">
    <text evidence="1">The sequence shown here is derived from an EMBL/GenBank/DDBJ whole genome shotgun (WGS) entry which is preliminary data.</text>
</comment>
<organism evidence="1 2">
    <name type="scientific">Liparis tanakae</name>
    <name type="common">Tanaka's snailfish</name>
    <dbReference type="NCBI Taxonomy" id="230148"/>
    <lineage>
        <taxon>Eukaryota</taxon>
        <taxon>Metazoa</taxon>
        <taxon>Chordata</taxon>
        <taxon>Craniata</taxon>
        <taxon>Vertebrata</taxon>
        <taxon>Euteleostomi</taxon>
        <taxon>Actinopterygii</taxon>
        <taxon>Neopterygii</taxon>
        <taxon>Teleostei</taxon>
        <taxon>Neoteleostei</taxon>
        <taxon>Acanthomorphata</taxon>
        <taxon>Eupercaria</taxon>
        <taxon>Perciformes</taxon>
        <taxon>Cottioidei</taxon>
        <taxon>Cottales</taxon>
        <taxon>Liparidae</taxon>
        <taxon>Liparis</taxon>
    </lineage>
</organism>
<keyword evidence="2" id="KW-1185">Reference proteome</keyword>
<proteinExistence type="predicted"/>
<dbReference type="Proteomes" id="UP000314294">
    <property type="component" value="Unassembled WGS sequence"/>
</dbReference>
<accession>A0A4Z2G0A4</accession>
<dbReference type="AlphaFoldDB" id="A0A4Z2G0A4"/>
<name>A0A4Z2G0A4_9TELE</name>
<reference evidence="1 2" key="1">
    <citation type="submission" date="2019-03" db="EMBL/GenBank/DDBJ databases">
        <title>First draft genome of Liparis tanakae, snailfish: a comprehensive survey of snailfish specific genes.</title>
        <authorList>
            <person name="Kim W."/>
            <person name="Song I."/>
            <person name="Jeong J.-H."/>
            <person name="Kim D."/>
            <person name="Kim S."/>
            <person name="Ryu S."/>
            <person name="Song J.Y."/>
            <person name="Lee S.K."/>
        </authorList>
    </citation>
    <scope>NUCLEOTIDE SEQUENCE [LARGE SCALE GENOMIC DNA]</scope>
    <source>
        <tissue evidence="1">Muscle</tissue>
    </source>
</reference>
<evidence type="ECO:0000313" key="2">
    <source>
        <dbReference type="Proteomes" id="UP000314294"/>
    </source>
</evidence>